<dbReference type="AlphaFoldDB" id="K2MHD1"/>
<reference evidence="1 2" key="1">
    <citation type="journal article" date="2012" name="J. Bacteriol.">
        <title>Genome Sequence of Nitratireductor pacificus Type Strain pht-3B.</title>
        <authorList>
            <person name="Lai Q."/>
            <person name="Li G."/>
            <person name="Shao Z."/>
        </authorList>
    </citation>
    <scope>NUCLEOTIDE SEQUENCE [LARGE SCALE GENOMIC DNA]</scope>
    <source>
        <strain evidence="2">pht-3B</strain>
    </source>
</reference>
<organism evidence="1 2">
    <name type="scientific">Nitratireductor pacificus pht-3B</name>
    <dbReference type="NCBI Taxonomy" id="391937"/>
    <lineage>
        <taxon>Bacteria</taxon>
        <taxon>Pseudomonadati</taxon>
        <taxon>Pseudomonadota</taxon>
        <taxon>Alphaproteobacteria</taxon>
        <taxon>Hyphomicrobiales</taxon>
        <taxon>Phyllobacteriaceae</taxon>
        <taxon>Nitratireductor</taxon>
    </lineage>
</organism>
<evidence type="ECO:0008006" key="3">
    <source>
        <dbReference type="Google" id="ProtNLM"/>
    </source>
</evidence>
<dbReference type="NCBIfam" id="TIGR03223">
    <property type="entry name" value="Phn_opern_protn"/>
    <property type="match status" value="1"/>
</dbReference>
<evidence type="ECO:0000313" key="2">
    <source>
        <dbReference type="Proteomes" id="UP000006786"/>
    </source>
</evidence>
<name>K2MHD1_9HYPH</name>
<dbReference type="eggNOG" id="COG3709">
    <property type="taxonomic scope" value="Bacteria"/>
</dbReference>
<accession>K2MHD1</accession>
<dbReference type="Pfam" id="PF06299">
    <property type="entry name" value="DUF1045"/>
    <property type="match status" value="1"/>
</dbReference>
<gene>
    <name evidence="1" type="ORF">NA2_05001</name>
</gene>
<protein>
    <recommendedName>
        <fullName evidence="3">Phosphonate metabolism protein</fullName>
    </recommendedName>
</protein>
<dbReference type="STRING" id="391937.NA2_05001"/>
<proteinExistence type="predicted"/>
<dbReference type="Proteomes" id="UP000006786">
    <property type="component" value="Unassembled WGS sequence"/>
</dbReference>
<dbReference type="InterPro" id="IPR009389">
    <property type="entry name" value="DUF1045"/>
</dbReference>
<dbReference type="EMBL" id="AMRM01000004">
    <property type="protein sequence ID" value="EKF20120.1"/>
    <property type="molecule type" value="Genomic_DNA"/>
</dbReference>
<evidence type="ECO:0000313" key="1">
    <source>
        <dbReference type="EMBL" id="EKF20120.1"/>
    </source>
</evidence>
<dbReference type="PIRSF" id="PIRSF033328">
    <property type="entry name" value="Phest_Mll4975"/>
    <property type="match status" value="1"/>
</dbReference>
<sequence>MQIAYCIAIGEENTMRYAIYFTPHQDDPLTRAAARWLGRDPFDGEQTPPVAVAPFSAAEIAFHTAAARRYGFHATLKAPFRLAEGETERDLIAALDDFSRHSAPVCVPRAVVRRLDGFYALVPEEPFAALDAFAAGVVTEFERFRAPLSGEEVERRNPESLTPAQLKNLQKWGYPYVFEEFRFHMTLTGRVPQGEAVRMERAIDTFFGPLLAEPLEISSLALFVEPEPGAPFLVKSFHELGWKKERKTA</sequence>
<dbReference type="PATRIC" id="fig|391937.3.peg.1030"/>
<keyword evidence="2" id="KW-1185">Reference proteome</keyword>
<comment type="caution">
    <text evidence="1">The sequence shown here is derived from an EMBL/GenBank/DDBJ whole genome shotgun (WGS) entry which is preliminary data.</text>
</comment>